<dbReference type="AlphaFoldDB" id="A0A1C3XEY7"/>
<sequence>MFGRVEFVETKPDKFSILLSPKLRSCRIMPKPTSKSVQTASGRSVAAYSLEAHTRDNLLCPIASMRALWGKLSMRFAPGGIAISSPVSPLDRAYQRLIESGWATGAVHLLPVIKRIVGNRTLPRKVKGLESSRWFAVPEGRGAPGCICDRRVLLAIIWRSDSRPARIAGSTSVAATRDLARLANPVGGRAIASASHRGAADLFDRRTAAHSRHGNCCPAPRTQLEMDQKVVTATGRAGERPGNGR</sequence>
<dbReference type="EMBL" id="FMAE01000013">
    <property type="protein sequence ID" value="SCB50842.1"/>
    <property type="molecule type" value="Genomic_DNA"/>
</dbReference>
<reference evidence="1 2" key="1">
    <citation type="submission" date="2016-08" db="EMBL/GenBank/DDBJ databases">
        <authorList>
            <person name="Seilhamer J.J."/>
        </authorList>
    </citation>
    <scope>NUCLEOTIDE SEQUENCE [LARGE SCALE GENOMIC DNA]</scope>
    <source>
        <strain evidence="1 2">CCBAU 10071</strain>
    </source>
</reference>
<protein>
    <submittedName>
        <fullName evidence="1">Uncharacterized protein</fullName>
    </submittedName>
</protein>
<organism evidence="1 2">
    <name type="scientific">Bradyrhizobium yuanmingense</name>
    <dbReference type="NCBI Taxonomy" id="108015"/>
    <lineage>
        <taxon>Bacteria</taxon>
        <taxon>Pseudomonadati</taxon>
        <taxon>Pseudomonadota</taxon>
        <taxon>Alphaproteobacteria</taxon>
        <taxon>Hyphomicrobiales</taxon>
        <taxon>Nitrobacteraceae</taxon>
        <taxon>Bradyrhizobium</taxon>
    </lineage>
</organism>
<name>A0A1C3XEY7_9BRAD</name>
<evidence type="ECO:0000313" key="1">
    <source>
        <dbReference type="EMBL" id="SCB50842.1"/>
    </source>
</evidence>
<gene>
    <name evidence="1" type="ORF">GA0061099_101344</name>
</gene>
<proteinExistence type="predicted"/>
<dbReference type="Proteomes" id="UP000183174">
    <property type="component" value="Unassembled WGS sequence"/>
</dbReference>
<accession>A0A1C3XEY7</accession>
<evidence type="ECO:0000313" key="2">
    <source>
        <dbReference type="Proteomes" id="UP000183174"/>
    </source>
</evidence>